<name>A0A9Q5P2D8_9LACT</name>
<dbReference type="EMBL" id="MKIQ01000001">
    <property type="protein sequence ID" value="OFI47989.1"/>
    <property type="molecule type" value="Genomic_DNA"/>
</dbReference>
<evidence type="ECO:0000313" key="2">
    <source>
        <dbReference type="Proteomes" id="UP000177273"/>
    </source>
</evidence>
<dbReference type="Proteomes" id="UP000177273">
    <property type="component" value="Unassembled WGS sequence"/>
</dbReference>
<dbReference type="OrthoDB" id="2224388at2"/>
<accession>A0A9Q5P2D8</accession>
<dbReference type="AlphaFoldDB" id="A0A9Q5P2D8"/>
<evidence type="ECO:0000313" key="1">
    <source>
        <dbReference type="EMBL" id="OFI47989.1"/>
    </source>
</evidence>
<proteinExistence type="predicted"/>
<comment type="caution">
    <text evidence="1">The sequence shown here is derived from an EMBL/GenBank/DDBJ whole genome shotgun (WGS) entry which is preliminary data.</text>
</comment>
<sequence>MNKEELQARIRKELNMPYFKAQVADDIDFTEDEYQEFKNNLVSYYKDYVQDIDIDFQGGLDK</sequence>
<keyword evidence="2" id="KW-1185">Reference proteome</keyword>
<gene>
    <name evidence="1" type="ORF">BG262_00335</name>
</gene>
<reference evidence="2" key="1">
    <citation type="submission" date="2016-09" db="EMBL/GenBank/DDBJ databases">
        <title>Draft genome sequence of a novel species of the family Streptococcaceae isolated from flowers.</title>
        <authorList>
            <person name="Chuah L.-O."/>
            <person name="Yap K.-P."/>
            <person name="Thong K.L."/>
            <person name="Liong M.T."/>
            <person name="Ahmad R."/>
            <person name="Rusul G."/>
        </authorList>
    </citation>
    <scope>NUCLEOTIDE SEQUENCE [LARGE SCALE GENOMIC DNA]</scope>
    <source>
        <strain evidence="2">HibF3</strain>
    </source>
</reference>
<dbReference type="RefSeq" id="WP_070786900.1">
    <property type="nucleotide sequence ID" value="NZ_MKIQ01000001.1"/>
</dbReference>
<protein>
    <submittedName>
        <fullName evidence="1">Uncharacterized protein</fullName>
    </submittedName>
</protein>
<organism evidence="1 2">
    <name type="scientific">Floricoccus penangensis</name>
    <dbReference type="NCBI Taxonomy" id="1859475"/>
    <lineage>
        <taxon>Bacteria</taxon>
        <taxon>Bacillati</taxon>
        <taxon>Bacillota</taxon>
        <taxon>Bacilli</taxon>
        <taxon>Lactobacillales</taxon>
        <taxon>Streptococcaceae</taxon>
        <taxon>Floricoccus</taxon>
    </lineage>
</organism>